<protein>
    <submittedName>
        <fullName evidence="2">Uncharacterized protein</fullName>
    </submittedName>
</protein>
<evidence type="ECO:0000256" key="1">
    <source>
        <dbReference type="SAM" id="SignalP"/>
    </source>
</evidence>
<dbReference type="Proteomes" id="UP000306631">
    <property type="component" value="Unassembled WGS sequence"/>
</dbReference>
<reference evidence="2 3" key="1">
    <citation type="submission" date="2019-04" db="EMBL/GenBank/DDBJ databases">
        <title>Microbes associate with the intestines of laboratory mice.</title>
        <authorList>
            <person name="Navarre W."/>
            <person name="Wong E."/>
            <person name="Huang K."/>
            <person name="Tropini C."/>
            <person name="Ng K."/>
            <person name="Yu B."/>
        </authorList>
    </citation>
    <scope>NUCLEOTIDE SEQUENCE [LARGE SCALE GENOMIC DNA]</scope>
    <source>
        <strain evidence="2 3">NM62_B4-13</strain>
    </source>
</reference>
<gene>
    <name evidence="2" type="ORF">E5352_06870</name>
</gene>
<dbReference type="EMBL" id="SRYW01000004">
    <property type="protein sequence ID" value="TGY35431.1"/>
    <property type="molecule type" value="Genomic_DNA"/>
</dbReference>
<feature type="chain" id="PRO_5020486157" evidence="1">
    <location>
        <begin position="21"/>
        <end position="121"/>
    </location>
</feature>
<name>A0A4S2D3H5_STEMA</name>
<dbReference type="AlphaFoldDB" id="A0A4S2D3H5"/>
<keyword evidence="1" id="KW-0732">Signal</keyword>
<sequence>MKTLIATCLLALAAIAPAQAAEPAAAPADCITLSADQQLVRAGASRSILLRNADQHFVVHFRNSCDSAAISPTLVFETPGQEGQLCSAAGSVLKTRTQSCEIASLEPISAESYARKARNRR</sequence>
<accession>A0A4S2D3H5</accession>
<dbReference type="OrthoDB" id="6025706at2"/>
<evidence type="ECO:0000313" key="3">
    <source>
        <dbReference type="Proteomes" id="UP000306631"/>
    </source>
</evidence>
<evidence type="ECO:0000313" key="2">
    <source>
        <dbReference type="EMBL" id="TGY35431.1"/>
    </source>
</evidence>
<feature type="signal peptide" evidence="1">
    <location>
        <begin position="1"/>
        <end position="20"/>
    </location>
</feature>
<organism evidence="2 3">
    <name type="scientific">Stenotrophomonas maltophilia</name>
    <name type="common">Pseudomonas maltophilia</name>
    <name type="synonym">Xanthomonas maltophilia</name>
    <dbReference type="NCBI Taxonomy" id="40324"/>
    <lineage>
        <taxon>Bacteria</taxon>
        <taxon>Pseudomonadati</taxon>
        <taxon>Pseudomonadota</taxon>
        <taxon>Gammaproteobacteria</taxon>
        <taxon>Lysobacterales</taxon>
        <taxon>Lysobacteraceae</taxon>
        <taxon>Stenotrophomonas</taxon>
        <taxon>Stenotrophomonas maltophilia group</taxon>
    </lineage>
</organism>
<dbReference type="RefSeq" id="WP_017354417.1">
    <property type="nucleotide sequence ID" value="NZ_SRYW01000004.1"/>
</dbReference>
<proteinExistence type="predicted"/>
<comment type="caution">
    <text evidence="2">The sequence shown here is derived from an EMBL/GenBank/DDBJ whole genome shotgun (WGS) entry which is preliminary data.</text>
</comment>